<keyword evidence="14" id="KW-1185">Reference proteome</keyword>
<dbReference type="EMBL" id="JAUHHC010000002">
    <property type="protein sequence ID" value="MDN3920038.1"/>
    <property type="molecule type" value="Genomic_DNA"/>
</dbReference>
<dbReference type="InterPro" id="IPR010998">
    <property type="entry name" value="Integrase_recombinase_N"/>
</dbReference>
<dbReference type="Gene3D" id="1.10.150.130">
    <property type="match status" value="1"/>
</dbReference>
<evidence type="ECO:0000259" key="12">
    <source>
        <dbReference type="PROSITE" id="PS51900"/>
    </source>
</evidence>
<dbReference type="PANTHER" id="PTHR30349:SF77">
    <property type="entry name" value="TYROSINE RECOMBINASE XERC"/>
    <property type="match status" value="1"/>
</dbReference>
<feature type="region of interest" description="Disordered" evidence="10">
    <location>
        <begin position="542"/>
        <end position="564"/>
    </location>
</feature>
<evidence type="ECO:0000256" key="6">
    <source>
        <dbReference type="ARBA" id="ARBA00023125"/>
    </source>
</evidence>
<keyword evidence="5" id="KW-0229">DNA integration</keyword>
<reference evidence="13 14" key="1">
    <citation type="submission" date="2023-06" db="EMBL/GenBank/DDBJ databases">
        <title>Pelomonas sp. PFR6 16S ribosomal RNA gene Genome sequencing and assembly.</title>
        <authorList>
            <person name="Woo H."/>
        </authorList>
    </citation>
    <scope>NUCLEOTIDE SEQUENCE [LARGE SCALE GENOMIC DNA]</scope>
    <source>
        <strain evidence="13 14">PFR6</strain>
    </source>
</reference>
<evidence type="ECO:0000256" key="1">
    <source>
        <dbReference type="ARBA" id="ARBA00004496"/>
    </source>
</evidence>
<keyword evidence="4" id="KW-0159">Chromosome partition</keyword>
<evidence type="ECO:0000256" key="10">
    <source>
        <dbReference type="SAM" id="MobiDB-lite"/>
    </source>
</evidence>
<sequence length="564" mass="61709">MTMKSRSDGALLDVAEQGLNMSMPMQMRRWVAAWPKTGCSEQMSPFPSEAQDGIVAEGVPIEAWSVGGLDGSDGRFRAPAVACMLEAANDYEAIQAWLHAKCARQRFSGRSGARSRGHETVTTDHTLRAYRREAERFLLWCVLERQLSLSSATHEDCLAYLDFIQNPVPAARWCAPRGHRRWTPEWRPFEGPLNAGARRQVQVILSSLFRYLREVGYLCGNPLAGVGAPQGQRPCLEIGRSLSAAQWALVWRAVAEETDHPVADDHRSHRTVGTALQYRSESRGLGTVAVIEVSLLRPMAATWKEQAAKARLRVVLFTLYLTGLRLSELAGLKLSDLRRLDHHAGGCGSQDSSIHVSHARGANLETAPCMLSVIGKGGRRREVPVPQALLAELRRSMLSRGLGSDPWCLGIADAAWVGALVPETSANVKKTPAHAPSLAKDLANRKRHVSASLVHKVLKEFFADLASQLHQQGRVQDAEHLLRASAHWLRHTHASHTLAAGIPVEMVRANLGHSSLATTSLYITAPRDARIAAMESFSQTALGSANLPGGEKNCDDARSPRKRA</sequence>
<evidence type="ECO:0000256" key="3">
    <source>
        <dbReference type="ARBA" id="ARBA00022618"/>
    </source>
</evidence>
<protein>
    <submittedName>
        <fullName evidence="13">Site-specific integrase</fullName>
    </submittedName>
</protein>
<dbReference type="InterPro" id="IPR002104">
    <property type="entry name" value="Integrase_catalytic"/>
</dbReference>
<gene>
    <name evidence="13" type="ORF">QWJ38_07065</name>
</gene>
<proteinExistence type="predicted"/>
<dbReference type="PROSITE" id="PS51900">
    <property type="entry name" value="CB"/>
    <property type="match status" value="1"/>
</dbReference>
<dbReference type="InterPro" id="IPR050090">
    <property type="entry name" value="Tyrosine_recombinase_XerCD"/>
</dbReference>
<organism evidence="13 14">
    <name type="scientific">Roseateles violae</name>
    <dbReference type="NCBI Taxonomy" id="3058042"/>
    <lineage>
        <taxon>Bacteria</taxon>
        <taxon>Pseudomonadati</taxon>
        <taxon>Pseudomonadota</taxon>
        <taxon>Betaproteobacteria</taxon>
        <taxon>Burkholderiales</taxon>
        <taxon>Sphaerotilaceae</taxon>
        <taxon>Roseateles</taxon>
    </lineage>
</organism>
<dbReference type="PROSITE" id="PS51898">
    <property type="entry name" value="TYR_RECOMBINASE"/>
    <property type="match status" value="1"/>
</dbReference>
<comment type="caution">
    <text evidence="13">The sequence shown here is derived from an EMBL/GenBank/DDBJ whole genome shotgun (WGS) entry which is preliminary data.</text>
</comment>
<dbReference type="InterPro" id="IPR011010">
    <property type="entry name" value="DNA_brk_join_enz"/>
</dbReference>
<accession>A0ABT8DSK2</accession>
<evidence type="ECO:0000256" key="4">
    <source>
        <dbReference type="ARBA" id="ARBA00022829"/>
    </source>
</evidence>
<dbReference type="CDD" id="cd00397">
    <property type="entry name" value="DNA_BRE_C"/>
    <property type="match status" value="1"/>
</dbReference>
<keyword evidence="6 9" id="KW-0238">DNA-binding</keyword>
<name>A0ABT8DSK2_9BURK</name>
<evidence type="ECO:0000259" key="11">
    <source>
        <dbReference type="PROSITE" id="PS51898"/>
    </source>
</evidence>
<keyword evidence="8" id="KW-0131">Cell cycle</keyword>
<dbReference type="PANTHER" id="PTHR30349">
    <property type="entry name" value="PHAGE INTEGRASE-RELATED"/>
    <property type="match status" value="1"/>
</dbReference>
<keyword evidence="7" id="KW-0233">DNA recombination</keyword>
<comment type="subcellular location">
    <subcellularLocation>
        <location evidence="1">Cytoplasm</location>
    </subcellularLocation>
</comment>
<evidence type="ECO:0000313" key="14">
    <source>
        <dbReference type="Proteomes" id="UP001228044"/>
    </source>
</evidence>
<dbReference type="Proteomes" id="UP001228044">
    <property type="component" value="Unassembled WGS sequence"/>
</dbReference>
<dbReference type="InterPro" id="IPR044068">
    <property type="entry name" value="CB"/>
</dbReference>
<dbReference type="RefSeq" id="WP_290358356.1">
    <property type="nucleotide sequence ID" value="NZ_JAUHHC010000002.1"/>
</dbReference>
<dbReference type="Pfam" id="PF00589">
    <property type="entry name" value="Phage_integrase"/>
    <property type="match status" value="1"/>
</dbReference>
<dbReference type="InterPro" id="IPR013762">
    <property type="entry name" value="Integrase-like_cat_sf"/>
</dbReference>
<dbReference type="SUPFAM" id="SSF56349">
    <property type="entry name" value="DNA breaking-rejoining enzymes"/>
    <property type="match status" value="1"/>
</dbReference>
<keyword evidence="3" id="KW-0132">Cell division</keyword>
<feature type="domain" description="Core-binding (CB)" evidence="12">
    <location>
        <begin position="88"/>
        <end position="213"/>
    </location>
</feature>
<feature type="compositionally biased region" description="Basic and acidic residues" evidence="10">
    <location>
        <begin position="552"/>
        <end position="564"/>
    </location>
</feature>
<dbReference type="Gene3D" id="1.10.443.10">
    <property type="entry name" value="Intergrase catalytic core"/>
    <property type="match status" value="1"/>
</dbReference>
<evidence type="ECO:0000313" key="13">
    <source>
        <dbReference type="EMBL" id="MDN3920038.1"/>
    </source>
</evidence>
<evidence type="ECO:0000256" key="9">
    <source>
        <dbReference type="PROSITE-ProRule" id="PRU01248"/>
    </source>
</evidence>
<evidence type="ECO:0000256" key="5">
    <source>
        <dbReference type="ARBA" id="ARBA00022908"/>
    </source>
</evidence>
<keyword evidence="2" id="KW-0963">Cytoplasm</keyword>
<feature type="domain" description="Tyr recombinase" evidence="11">
    <location>
        <begin position="283"/>
        <end position="536"/>
    </location>
</feature>
<evidence type="ECO:0000256" key="2">
    <source>
        <dbReference type="ARBA" id="ARBA00022490"/>
    </source>
</evidence>
<evidence type="ECO:0000256" key="7">
    <source>
        <dbReference type="ARBA" id="ARBA00023172"/>
    </source>
</evidence>
<evidence type="ECO:0000256" key="8">
    <source>
        <dbReference type="ARBA" id="ARBA00023306"/>
    </source>
</evidence>